<organism evidence="6 7">
    <name type="scientific">Candidatus Gottesmanbacteria bacterium RBG_16_38_7b</name>
    <dbReference type="NCBI Taxonomy" id="1798372"/>
    <lineage>
        <taxon>Bacteria</taxon>
        <taxon>Candidatus Gottesmaniibacteriota</taxon>
    </lineage>
</organism>
<keyword evidence="3" id="KW-0732">Signal</keyword>
<evidence type="ECO:0000256" key="3">
    <source>
        <dbReference type="ARBA" id="ARBA00022729"/>
    </source>
</evidence>
<proteinExistence type="predicted"/>
<accession>A0A1F5YI79</accession>
<dbReference type="Gene3D" id="1.10.4030.10">
    <property type="entry name" value="Porin chaperone SurA, peptide-binding domain"/>
    <property type="match status" value="1"/>
</dbReference>
<dbReference type="AlphaFoldDB" id="A0A1F5YI79"/>
<reference evidence="6 7" key="1">
    <citation type="journal article" date="2016" name="Nat. Commun.">
        <title>Thousands of microbial genomes shed light on interconnected biogeochemical processes in an aquifer system.</title>
        <authorList>
            <person name="Anantharaman K."/>
            <person name="Brown C.T."/>
            <person name="Hug L.A."/>
            <person name="Sharon I."/>
            <person name="Castelle C.J."/>
            <person name="Probst A.J."/>
            <person name="Thomas B.C."/>
            <person name="Singh A."/>
            <person name="Wilkins M.J."/>
            <person name="Karaoz U."/>
            <person name="Brodie E.L."/>
            <person name="Williams K.H."/>
            <person name="Hubbard S.S."/>
            <person name="Banfield J.F."/>
        </authorList>
    </citation>
    <scope>NUCLEOTIDE SEQUENCE [LARGE SCALE GENOMIC DNA]</scope>
</reference>
<dbReference type="EC" id="5.2.1.8" evidence="2"/>
<protein>
    <recommendedName>
        <fullName evidence="2">peptidylprolyl isomerase</fullName>
        <ecNumber evidence="2">5.2.1.8</ecNumber>
    </recommendedName>
</protein>
<keyword evidence="4" id="KW-0697">Rotamase</keyword>
<evidence type="ECO:0000313" key="6">
    <source>
        <dbReference type="EMBL" id="OGF99907.1"/>
    </source>
</evidence>
<comment type="catalytic activity">
    <reaction evidence="1">
        <text>[protein]-peptidylproline (omega=180) = [protein]-peptidylproline (omega=0)</text>
        <dbReference type="Rhea" id="RHEA:16237"/>
        <dbReference type="Rhea" id="RHEA-COMP:10747"/>
        <dbReference type="Rhea" id="RHEA-COMP:10748"/>
        <dbReference type="ChEBI" id="CHEBI:83833"/>
        <dbReference type="ChEBI" id="CHEBI:83834"/>
        <dbReference type="EC" id="5.2.1.8"/>
    </reaction>
</comment>
<dbReference type="EMBL" id="MFJB01000044">
    <property type="protein sequence ID" value="OGF99907.1"/>
    <property type="molecule type" value="Genomic_DNA"/>
</dbReference>
<dbReference type="PANTHER" id="PTHR47245:SF1">
    <property type="entry name" value="FOLDASE PROTEIN PRSA"/>
    <property type="match status" value="1"/>
</dbReference>
<dbReference type="Pfam" id="PF13624">
    <property type="entry name" value="SurA_N_3"/>
    <property type="match status" value="1"/>
</dbReference>
<dbReference type="InterPro" id="IPR027304">
    <property type="entry name" value="Trigger_fact/SurA_dom_sf"/>
</dbReference>
<dbReference type="GO" id="GO:0003755">
    <property type="term" value="F:peptidyl-prolyl cis-trans isomerase activity"/>
    <property type="evidence" value="ECO:0007669"/>
    <property type="project" value="UniProtKB-KW"/>
</dbReference>
<evidence type="ECO:0000313" key="7">
    <source>
        <dbReference type="Proteomes" id="UP000177396"/>
    </source>
</evidence>
<name>A0A1F5YI79_9BACT</name>
<evidence type="ECO:0000256" key="1">
    <source>
        <dbReference type="ARBA" id="ARBA00000971"/>
    </source>
</evidence>
<comment type="caution">
    <text evidence="6">The sequence shown here is derived from an EMBL/GenBank/DDBJ whole genome shotgun (WGS) entry which is preliminary data.</text>
</comment>
<dbReference type="SUPFAM" id="SSF109998">
    <property type="entry name" value="Triger factor/SurA peptide-binding domain-like"/>
    <property type="match status" value="1"/>
</dbReference>
<dbReference type="PANTHER" id="PTHR47245">
    <property type="entry name" value="PEPTIDYLPROLYL ISOMERASE"/>
    <property type="match status" value="1"/>
</dbReference>
<dbReference type="Proteomes" id="UP000177396">
    <property type="component" value="Unassembled WGS sequence"/>
</dbReference>
<dbReference type="InterPro" id="IPR050245">
    <property type="entry name" value="PrsA_foldase"/>
</dbReference>
<evidence type="ECO:0000256" key="5">
    <source>
        <dbReference type="ARBA" id="ARBA00023235"/>
    </source>
</evidence>
<keyword evidence="5" id="KW-0413">Isomerase</keyword>
<gene>
    <name evidence="6" type="ORF">A2153_02030</name>
</gene>
<sequence length="214" mass="24823">MPVKKTLTRSKSKQKKNWREGLPKFFLIPKNLIIIGLLILVLLFWLGRNYFIVASVNGQPISRFELNSRLNTQFGQAILDQLINERLLLGAARQQGIFITAEEIEKRIKEIEKSLDGKMSLRETLSLQGLTPNTFRRQLELQLSIEKLFSDKATVSASEIDDYLENNKNLFPQATDPAKLRQEVEGFIKQQKMGKLYEEWFNNIKKDAKITRRV</sequence>
<evidence type="ECO:0000256" key="2">
    <source>
        <dbReference type="ARBA" id="ARBA00013194"/>
    </source>
</evidence>
<evidence type="ECO:0000256" key="4">
    <source>
        <dbReference type="ARBA" id="ARBA00023110"/>
    </source>
</evidence>